<dbReference type="GO" id="GO:0061630">
    <property type="term" value="F:ubiquitin protein ligase activity"/>
    <property type="evidence" value="ECO:0007669"/>
    <property type="project" value="TreeGrafter"/>
</dbReference>
<accession>A0A0G4G4G1</accession>
<feature type="region of interest" description="Disordered" evidence="5">
    <location>
        <begin position="313"/>
        <end position="342"/>
    </location>
</feature>
<feature type="compositionally biased region" description="Polar residues" evidence="5">
    <location>
        <begin position="320"/>
        <end position="329"/>
    </location>
</feature>
<dbReference type="InterPro" id="IPR001841">
    <property type="entry name" value="Znf_RING"/>
</dbReference>
<evidence type="ECO:0000256" key="2">
    <source>
        <dbReference type="ARBA" id="ARBA00022771"/>
    </source>
</evidence>
<proteinExistence type="predicted"/>
<keyword evidence="6" id="KW-0472">Membrane</keyword>
<keyword evidence="9" id="KW-1185">Reference proteome</keyword>
<evidence type="ECO:0000256" key="4">
    <source>
        <dbReference type="PROSITE-ProRule" id="PRU00175"/>
    </source>
</evidence>
<feature type="compositionally biased region" description="Low complexity" evidence="5">
    <location>
        <begin position="513"/>
        <end position="525"/>
    </location>
</feature>
<organism evidence="8 9">
    <name type="scientific">Vitrella brassicaformis (strain CCMP3155)</name>
    <dbReference type="NCBI Taxonomy" id="1169540"/>
    <lineage>
        <taxon>Eukaryota</taxon>
        <taxon>Sar</taxon>
        <taxon>Alveolata</taxon>
        <taxon>Colpodellida</taxon>
        <taxon>Vitrellaceae</taxon>
        <taxon>Vitrella</taxon>
    </lineage>
</organism>
<dbReference type="OrthoDB" id="8062037at2759"/>
<dbReference type="VEuPathDB" id="CryptoDB:Vbra_17031"/>
<evidence type="ECO:0000313" key="8">
    <source>
        <dbReference type="EMBL" id="CEM23239.1"/>
    </source>
</evidence>
<dbReference type="PROSITE" id="PS50089">
    <property type="entry name" value="ZF_RING_2"/>
    <property type="match status" value="1"/>
</dbReference>
<reference evidence="8 9" key="1">
    <citation type="submission" date="2014-11" db="EMBL/GenBank/DDBJ databases">
        <authorList>
            <person name="Zhu J."/>
            <person name="Qi W."/>
            <person name="Song R."/>
        </authorList>
    </citation>
    <scope>NUCLEOTIDE SEQUENCE [LARGE SCALE GENOMIC DNA]</scope>
</reference>
<keyword evidence="2 4" id="KW-0863">Zinc-finger</keyword>
<keyword evidence="3" id="KW-0862">Zinc</keyword>
<feature type="region of interest" description="Disordered" evidence="5">
    <location>
        <begin position="358"/>
        <end position="391"/>
    </location>
</feature>
<feature type="transmembrane region" description="Helical" evidence="6">
    <location>
        <begin position="144"/>
        <end position="166"/>
    </location>
</feature>
<evidence type="ECO:0000256" key="1">
    <source>
        <dbReference type="ARBA" id="ARBA00022723"/>
    </source>
</evidence>
<dbReference type="EMBL" id="CDMY01000562">
    <property type="protein sequence ID" value="CEM23239.1"/>
    <property type="molecule type" value="Genomic_DNA"/>
</dbReference>
<dbReference type="AlphaFoldDB" id="A0A0G4G4G1"/>
<feature type="compositionally biased region" description="Gly residues" evidence="5">
    <location>
        <begin position="541"/>
        <end position="554"/>
    </location>
</feature>
<protein>
    <recommendedName>
        <fullName evidence="7">RING-type domain-containing protein</fullName>
    </recommendedName>
</protein>
<keyword evidence="1" id="KW-0479">Metal-binding</keyword>
<evidence type="ECO:0000256" key="3">
    <source>
        <dbReference type="ARBA" id="ARBA00022833"/>
    </source>
</evidence>
<dbReference type="Gene3D" id="3.30.40.10">
    <property type="entry name" value="Zinc/RING finger domain, C3HC4 (zinc finger)"/>
    <property type="match status" value="1"/>
</dbReference>
<sequence length="607" mass="63510">MDEFGTGLRVSVIRRTLVVTALVSFNAFVLFPAFLGARTWLFPEIGLDWVFLPVGFACMCALACPGGITRIGGCLFLLAPIIVLVAIQTGQLWVAHLSFLPFYFALLGALRFHAVMMSSLQMQLEMTLACGGISRLPFANTGDLIIFFCYVFVTNLLPLSGIAYAYGMRIWNRKICVAFVVWILYNCTTAIQSFFLPGFPPYLLVALPILFGCLAIVISLEMFLNWRRLETLSFFNPGTGLDSRELQQLRSTVLHDPAEIGCDFCTICQDHICVGQMVTSLPNCPHQFHTACINLWLRQKAICPNCNMSVRSSEPRSAGGDSNAQTDGQADQPPPSTREVSPNAGRFLAGILGTHGTAAMGEAGDADASSGYGELPDGPPHEGLGSSASRAPTISSASTIFPWMFASSPTPAAPASASSSGQAAAPASGYVPPPFVSSSSQRAEGVGSPAGEPSAAVGGLGMQPLGHPHPRSHGHPSTRVSPAPGGHPHTSSRSSLGRLTALHRVMSTDSEPASSSSVRNAGASSPPWHWDRMQDGSSIAGLGGSGGSGAGGGDDGAEDSRDGGVGVGVVVRGRRRRSHEEGAVAVDVLIHGGGAEGGTHAASDGHV</sequence>
<feature type="region of interest" description="Disordered" evidence="5">
    <location>
        <begin position="507"/>
        <end position="565"/>
    </location>
</feature>
<dbReference type="SUPFAM" id="SSF57850">
    <property type="entry name" value="RING/U-box"/>
    <property type="match status" value="1"/>
</dbReference>
<dbReference type="Pfam" id="PF13639">
    <property type="entry name" value="zf-RING_2"/>
    <property type="match status" value="1"/>
</dbReference>
<feature type="transmembrane region" description="Helical" evidence="6">
    <location>
        <begin position="202"/>
        <end position="224"/>
    </location>
</feature>
<feature type="domain" description="RING-type" evidence="7">
    <location>
        <begin position="265"/>
        <end position="307"/>
    </location>
</feature>
<gene>
    <name evidence="8" type="ORF">Vbra_17031</name>
</gene>
<dbReference type="GO" id="GO:0008270">
    <property type="term" value="F:zinc ion binding"/>
    <property type="evidence" value="ECO:0007669"/>
    <property type="project" value="UniProtKB-KW"/>
</dbReference>
<dbReference type="PANTHER" id="PTHR45969:SF69">
    <property type="entry name" value="FINGER DOMAIN PROTEIN, PUTATIVE (AFU_ORTHOLOGUE AFUA_3G12190)-RELATED"/>
    <property type="match status" value="1"/>
</dbReference>
<feature type="transmembrane region" description="Helical" evidence="6">
    <location>
        <begin position="175"/>
        <end position="196"/>
    </location>
</feature>
<dbReference type="PANTHER" id="PTHR45969">
    <property type="entry name" value="RING ZINC FINGER PROTEIN-RELATED"/>
    <property type="match status" value="1"/>
</dbReference>
<feature type="transmembrane region" description="Helical" evidence="6">
    <location>
        <begin position="46"/>
        <end position="64"/>
    </location>
</feature>
<dbReference type="GO" id="GO:0016567">
    <property type="term" value="P:protein ubiquitination"/>
    <property type="evidence" value="ECO:0007669"/>
    <property type="project" value="TreeGrafter"/>
</dbReference>
<keyword evidence="6" id="KW-1133">Transmembrane helix</keyword>
<dbReference type="InterPro" id="IPR013083">
    <property type="entry name" value="Znf_RING/FYVE/PHD"/>
</dbReference>
<dbReference type="InParanoid" id="A0A0G4G4G1"/>
<dbReference type="STRING" id="1169540.A0A0G4G4G1"/>
<keyword evidence="6" id="KW-0812">Transmembrane</keyword>
<feature type="region of interest" description="Disordered" evidence="5">
    <location>
        <begin position="409"/>
        <end position="428"/>
    </location>
</feature>
<evidence type="ECO:0000256" key="6">
    <source>
        <dbReference type="SAM" id="Phobius"/>
    </source>
</evidence>
<name>A0A0G4G4G1_VITBC</name>
<dbReference type="OMA" id="CERIFFF"/>
<feature type="transmembrane region" description="Helical" evidence="6">
    <location>
        <begin position="71"/>
        <end position="87"/>
    </location>
</feature>
<evidence type="ECO:0000313" key="9">
    <source>
        <dbReference type="Proteomes" id="UP000041254"/>
    </source>
</evidence>
<evidence type="ECO:0000259" key="7">
    <source>
        <dbReference type="PROSITE" id="PS50089"/>
    </source>
</evidence>
<evidence type="ECO:0000256" key="5">
    <source>
        <dbReference type="SAM" id="MobiDB-lite"/>
    </source>
</evidence>
<feature type="transmembrane region" description="Helical" evidence="6">
    <location>
        <begin position="12"/>
        <end position="34"/>
    </location>
</feature>
<dbReference type="SMART" id="SM00184">
    <property type="entry name" value="RING"/>
    <property type="match status" value="1"/>
</dbReference>
<dbReference type="Proteomes" id="UP000041254">
    <property type="component" value="Unassembled WGS sequence"/>
</dbReference>
<feature type="region of interest" description="Disordered" evidence="5">
    <location>
        <begin position="435"/>
        <end position="495"/>
    </location>
</feature>